<dbReference type="Gene3D" id="1.10.287.470">
    <property type="entry name" value="Helix hairpin bin"/>
    <property type="match status" value="1"/>
</dbReference>
<feature type="chain" id="PRO_5016843003" evidence="3">
    <location>
        <begin position="24"/>
        <end position="359"/>
    </location>
</feature>
<comment type="caution">
    <text evidence="6">The sequence shown here is derived from an EMBL/GenBank/DDBJ whole genome shotgun (WGS) entry which is preliminary data.</text>
</comment>
<dbReference type="NCBIfam" id="TIGR01730">
    <property type="entry name" value="RND_mfp"/>
    <property type="match status" value="1"/>
</dbReference>
<dbReference type="Pfam" id="PF25917">
    <property type="entry name" value="BSH_RND"/>
    <property type="match status" value="1"/>
</dbReference>
<comment type="similarity">
    <text evidence="1">Belongs to the membrane fusion protein (MFP) (TC 8.A.1) family.</text>
</comment>
<dbReference type="SUPFAM" id="SSF111369">
    <property type="entry name" value="HlyD-like secretion proteins"/>
    <property type="match status" value="1"/>
</dbReference>
<evidence type="ECO:0000256" key="2">
    <source>
        <dbReference type="SAM" id="Coils"/>
    </source>
</evidence>
<dbReference type="Gene3D" id="2.40.420.20">
    <property type="match status" value="1"/>
</dbReference>
<evidence type="ECO:0000313" key="7">
    <source>
        <dbReference type="Proteomes" id="UP000253517"/>
    </source>
</evidence>
<dbReference type="AlphaFoldDB" id="A0A368ZZC0"/>
<dbReference type="Pfam" id="PF25954">
    <property type="entry name" value="Beta-barrel_RND_2"/>
    <property type="match status" value="1"/>
</dbReference>
<dbReference type="InterPro" id="IPR006143">
    <property type="entry name" value="RND_pump_MFP"/>
</dbReference>
<keyword evidence="3" id="KW-0732">Signal</keyword>
<dbReference type="RefSeq" id="WP_114366421.1">
    <property type="nucleotide sequence ID" value="NZ_BHZF01000005.1"/>
</dbReference>
<evidence type="ECO:0000313" key="6">
    <source>
        <dbReference type="EMBL" id="RCX02370.1"/>
    </source>
</evidence>
<dbReference type="GO" id="GO:1990281">
    <property type="term" value="C:efflux pump complex"/>
    <property type="evidence" value="ECO:0007669"/>
    <property type="project" value="TreeGrafter"/>
</dbReference>
<evidence type="ECO:0000259" key="5">
    <source>
        <dbReference type="Pfam" id="PF25954"/>
    </source>
</evidence>
<protein>
    <submittedName>
        <fullName evidence="6">Membrane fusion protein (Multidrug efflux system)</fullName>
    </submittedName>
</protein>
<evidence type="ECO:0000256" key="3">
    <source>
        <dbReference type="SAM" id="SignalP"/>
    </source>
</evidence>
<feature type="domain" description="Multidrug resistance protein MdtA-like barrel-sandwich hybrid" evidence="4">
    <location>
        <begin position="70"/>
        <end position="191"/>
    </location>
</feature>
<reference evidence="6 7" key="1">
    <citation type="submission" date="2018-07" db="EMBL/GenBank/DDBJ databases">
        <title>Genomic Encyclopedia of Type Strains, Phase IV (KMG-IV): sequencing the most valuable type-strain genomes for metagenomic binning, comparative biology and taxonomic classification.</title>
        <authorList>
            <person name="Goeker M."/>
        </authorList>
    </citation>
    <scope>NUCLEOTIDE SEQUENCE [LARGE SCALE GENOMIC DNA]</scope>
    <source>
        <strain evidence="6 7">DSM 21410</strain>
    </source>
</reference>
<feature type="signal peptide" evidence="3">
    <location>
        <begin position="1"/>
        <end position="23"/>
    </location>
</feature>
<evidence type="ECO:0000256" key="1">
    <source>
        <dbReference type="ARBA" id="ARBA00009477"/>
    </source>
</evidence>
<keyword evidence="7" id="KW-1185">Reference proteome</keyword>
<gene>
    <name evidence="6" type="ORF">DES35_104130</name>
</gene>
<dbReference type="Gene3D" id="2.40.30.170">
    <property type="match status" value="1"/>
</dbReference>
<name>A0A368ZZC0_9FLAO</name>
<accession>A0A368ZZC0</accession>
<feature type="domain" description="CusB-like beta-barrel" evidence="5">
    <location>
        <begin position="203"/>
        <end position="276"/>
    </location>
</feature>
<dbReference type="PANTHER" id="PTHR30469:SF36">
    <property type="entry name" value="BLL3903 PROTEIN"/>
    <property type="match status" value="1"/>
</dbReference>
<feature type="coiled-coil region" evidence="2">
    <location>
        <begin position="103"/>
        <end position="130"/>
    </location>
</feature>
<dbReference type="GO" id="GO:0015562">
    <property type="term" value="F:efflux transmembrane transporter activity"/>
    <property type="evidence" value="ECO:0007669"/>
    <property type="project" value="TreeGrafter"/>
</dbReference>
<dbReference type="Proteomes" id="UP000253517">
    <property type="component" value="Unassembled WGS sequence"/>
</dbReference>
<sequence>MQKNKSAYIGIRLLNLMSMLALLMNFGCQTRKESQKSDNSPVLAVDYFMAKIEKSAEEYTINAEILPYEAVTITSEVAGIVTSIHFQEGKTVKKGDLLIQLDARESQSRLQAIDAQLEQAERAFRRAESLIATGGISTEEYETTKSRYQQLKADRIAAALLIEKHSVRAPFTGITGMRDLSPGAFVTNQQPLLQLWQTNPLKIDIDLPERLSGMVKEGDKISLFSEVSPDSTLAVVYAIEPVVNRATRSSKIRARIDNPPAFLRPGAFVKARVKASGYRDVVKVPADCVVPQLGRLVIYTIDRGIVKPNVVDLGKRDAVYVEVLRGINEGDTVIASGILQLRPGMPVKTAKQIALYEPS</sequence>
<keyword evidence="2" id="KW-0175">Coiled coil</keyword>
<dbReference type="Gene3D" id="2.40.50.100">
    <property type="match status" value="1"/>
</dbReference>
<evidence type="ECO:0000259" key="4">
    <source>
        <dbReference type="Pfam" id="PF25917"/>
    </source>
</evidence>
<dbReference type="PANTHER" id="PTHR30469">
    <property type="entry name" value="MULTIDRUG RESISTANCE PROTEIN MDTA"/>
    <property type="match status" value="1"/>
</dbReference>
<organism evidence="6 7">
    <name type="scientific">Schleiferia thermophila</name>
    <dbReference type="NCBI Taxonomy" id="884107"/>
    <lineage>
        <taxon>Bacteria</taxon>
        <taxon>Pseudomonadati</taxon>
        <taxon>Bacteroidota</taxon>
        <taxon>Flavobacteriia</taxon>
        <taxon>Flavobacteriales</taxon>
        <taxon>Schleiferiaceae</taxon>
        <taxon>Schleiferia</taxon>
    </lineage>
</organism>
<dbReference type="EMBL" id="QPJS01000004">
    <property type="protein sequence ID" value="RCX02370.1"/>
    <property type="molecule type" value="Genomic_DNA"/>
</dbReference>
<dbReference type="InterPro" id="IPR058625">
    <property type="entry name" value="MdtA-like_BSH"/>
</dbReference>
<dbReference type="InterPro" id="IPR058792">
    <property type="entry name" value="Beta-barrel_RND_2"/>
</dbReference>
<proteinExistence type="inferred from homology"/>